<proteinExistence type="predicted"/>
<dbReference type="PANTHER" id="PTHR43686:SF1">
    <property type="entry name" value="AMINOTRAN_5 DOMAIN-CONTAINING PROTEIN"/>
    <property type="match status" value="1"/>
</dbReference>
<comment type="caution">
    <text evidence="3">The sequence shown here is derived from an EMBL/GenBank/DDBJ whole genome shotgun (WGS) entry which is preliminary data.</text>
</comment>
<gene>
    <name evidence="3" type="ORF">H9771_06975</name>
</gene>
<dbReference type="PANTHER" id="PTHR43686">
    <property type="entry name" value="SULFURTRANSFERASE-RELATED"/>
    <property type="match status" value="1"/>
</dbReference>
<dbReference type="InterPro" id="IPR011063">
    <property type="entry name" value="TilS/TtcA_N"/>
</dbReference>
<dbReference type="Gene3D" id="3.40.50.620">
    <property type="entry name" value="HUPs"/>
    <property type="match status" value="1"/>
</dbReference>
<dbReference type="PIRSF" id="PIRSF004976">
    <property type="entry name" value="ATPase_YdaO"/>
    <property type="match status" value="1"/>
</dbReference>
<evidence type="ECO:0000313" key="3">
    <source>
        <dbReference type="EMBL" id="HJB59377.1"/>
    </source>
</evidence>
<dbReference type="GO" id="GO:0016740">
    <property type="term" value="F:transferase activity"/>
    <property type="evidence" value="ECO:0007669"/>
    <property type="project" value="UniProtKB-KW"/>
</dbReference>
<dbReference type="InterPro" id="IPR014729">
    <property type="entry name" value="Rossmann-like_a/b/a_fold"/>
</dbReference>
<evidence type="ECO:0000256" key="1">
    <source>
        <dbReference type="ARBA" id="ARBA00022679"/>
    </source>
</evidence>
<organism evidence="3 4">
    <name type="scientific">Candidatus Faecalibacterium faecipullorum</name>
    <dbReference type="NCBI Taxonomy" id="2838578"/>
    <lineage>
        <taxon>Bacteria</taxon>
        <taxon>Bacillati</taxon>
        <taxon>Bacillota</taxon>
        <taxon>Clostridia</taxon>
        <taxon>Eubacteriales</taxon>
        <taxon>Oscillospiraceae</taxon>
        <taxon>Faecalibacterium</taxon>
    </lineage>
</organism>
<keyword evidence="1" id="KW-0808">Transferase</keyword>
<evidence type="ECO:0000259" key="2">
    <source>
        <dbReference type="Pfam" id="PF01171"/>
    </source>
</evidence>
<reference evidence="3" key="2">
    <citation type="submission" date="2021-04" db="EMBL/GenBank/DDBJ databases">
        <authorList>
            <person name="Gilroy R."/>
        </authorList>
    </citation>
    <scope>NUCLEOTIDE SEQUENCE</scope>
    <source>
        <strain evidence="3">ChiHjej9B8-13557</strain>
    </source>
</reference>
<dbReference type="Pfam" id="PF01171">
    <property type="entry name" value="ATP_bind_3"/>
    <property type="match status" value="1"/>
</dbReference>
<dbReference type="CDD" id="cd24138">
    <property type="entry name" value="TtcA-like"/>
    <property type="match status" value="1"/>
</dbReference>
<evidence type="ECO:0000313" key="4">
    <source>
        <dbReference type="Proteomes" id="UP000824211"/>
    </source>
</evidence>
<dbReference type="InterPro" id="IPR035107">
    <property type="entry name" value="tRNA_thiolation_TtcA_Ctu1"/>
</dbReference>
<name>A0A9D2MFD4_9FIRM</name>
<feature type="domain" description="tRNA(Ile)-lysidine/2-thiocytidine synthase N-terminal" evidence="2">
    <location>
        <begin position="30"/>
        <end position="198"/>
    </location>
</feature>
<protein>
    <submittedName>
        <fullName evidence="3">tRNA 2-thiocytidine biosynthesis TtcA family protein</fullName>
    </submittedName>
</protein>
<accession>A0A9D2MFD4</accession>
<dbReference type="AlphaFoldDB" id="A0A9D2MFD4"/>
<dbReference type="EMBL" id="DWXX01000123">
    <property type="protein sequence ID" value="HJB59377.1"/>
    <property type="molecule type" value="Genomic_DNA"/>
</dbReference>
<dbReference type="SUPFAM" id="SSF52402">
    <property type="entry name" value="Adenine nucleotide alpha hydrolases-like"/>
    <property type="match status" value="1"/>
</dbReference>
<reference evidence="3" key="1">
    <citation type="journal article" date="2021" name="PeerJ">
        <title>Extensive microbial diversity within the chicken gut microbiome revealed by metagenomics and culture.</title>
        <authorList>
            <person name="Gilroy R."/>
            <person name="Ravi A."/>
            <person name="Getino M."/>
            <person name="Pursley I."/>
            <person name="Horton D.L."/>
            <person name="Alikhan N.F."/>
            <person name="Baker D."/>
            <person name="Gharbi K."/>
            <person name="Hall N."/>
            <person name="Watson M."/>
            <person name="Adriaenssens E.M."/>
            <person name="Foster-Nyarko E."/>
            <person name="Jarju S."/>
            <person name="Secka A."/>
            <person name="Antonio M."/>
            <person name="Oren A."/>
            <person name="Chaudhuri R.R."/>
            <person name="La Ragione R."/>
            <person name="Hildebrand F."/>
            <person name="Pallen M.J."/>
        </authorList>
    </citation>
    <scope>NUCLEOTIDE SEQUENCE</scope>
    <source>
        <strain evidence="3">ChiHjej9B8-13557</strain>
    </source>
</reference>
<sequence length="265" mass="29399">MSGQSAMQRLTGLMRKAVQDYEMLAPGDRVLVGVSGGKDSVALTVGLALLRQYIGFDYQLYAVTLDPQFGGVPGEYAPLEAVMAQYGVPYQVRRTDIGPVIFEQRQEKNPCALCAKMRRGALHTAAQELGCNKVALGHHLDDAVETFYMNLWQEGRIGCFSPVTWLSRRGLTLIRPMLLATESEVRAAVYEEGLPVVKSRCPADGATTREKTKDFVRERCRTDHAFRQKTLHALQESGIDGWRPLHTGRGSFVIPPHQEHQNGEG</sequence>
<dbReference type="Proteomes" id="UP000824211">
    <property type="component" value="Unassembled WGS sequence"/>
</dbReference>
<dbReference type="GO" id="GO:0008033">
    <property type="term" value="P:tRNA processing"/>
    <property type="evidence" value="ECO:0007669"/>
    <property type="project" value="InterPro"/>
</dbReference>